<gene>
    <name evidence="3" type="ORF">IRY30_08195</name>
</gene>
<evidence type="ECO:0000256" key="1">
    <source>
        <dbReference type="SAM" id="SignalP"/>
    </source>
</evidence>
<dbReference type="RefSeq" id="WP_194556915.1">
    <property type="nucleotide sequence ID" value="NZ_JADKMY010000002.1"/>
</dbReference>
<proteinExistence type="predicted"/>
<keyword evidence="1" id="KW-0732">Signal</keyword>
<reference evidence="3 4" key="1">
    <citation type="submission" date="2020-10" db="EMBL/GenBank/DDBJ databases">
        <title>Novel species in genus Corynebacterium.</title>
        <authorList>
            <person name="Zhang G."/>
        </authorList>
    </citation>
    <scope>NUCLEOTIDE SEQUENCE [LARGE SCALE GENOMIC DNA]</scope>
    <source>
        <strain evidence="3 4">DSM 45110</strain>
    </source>
</reference>
<dbReference type="InterPro" id="IPR036514">
    <property type="entry name" value="SGNH_hydro_sf"/>
</dbReference>
<sequence length="277" mass="28173">MKRQVTRLALAAITAIAPLAIAAPTASAAPNSAVFVGDSIPANPTVASYLAVKTGVPIPGAHVNLNGCATDGQMPAAYGAAAGLETFDYTCAGASIRTGGQHVTAQLDNAAMAGKLNASTREVVIMAGANDTYPHILNQVPLGQIETDLTNGFADTINHAKKLAPNARVKIIGLNQIAAPNGDVCLVNIGDNTMPLAPIPAVRDSEGILQRAGINGAQRAGGTFVDSKAISQGHDMCAPGNKRWTVGLIDTGSGPHNLTFHMTNEGLGALASNAAKK</sequence>
<evidence type="ECO:0000259" key="2">
    <source>
        <dbReference type="Pfam" id="PF13472"/>
    </source>
</evidence>
<evidence type="ECO:0000313" key="4">
    <source>
        <dbReference type="Proteomes" id="UP000635902"/>
    </source>
</evidence>
<comment type="caution">
    <text evidence="3">The sequence shown here is derived from an EMBL/GenBank/DDBJ whole genome shotgun (WGS) entry which is preliminary data.</text>
</comment>
<organism evidence="3 4">
    <name type="scientific">Corynebacterium suicordis DSM 45110</name>
    <dbReference type="NCBI Taxonomy" id="1121369"/>
    <lineage>
        <taxon>Bacteria</taxon>
        <taxon>Bacillati</taxon>
        <taxon>Actinomycetota</taxon>
        <taxon>Actinomycetes</taxon>
        <taxon>Mycobacteriales</taxon>
        <taxon>Corynebacteriaceae</taxon>
        <taxon>Corynebacterium</taxon>
    </lineage>
</organism>
<name>A0ABR9ZM77_9CORY</name>
<feature type="chain" id="PRO_5047013955" description="SGNH hydrolase-type esterase domain-containing protein" evidence="1">
    <location>
        <begin position="29"/>
        <end position="277"/>
    </location>
</feature>
<feature type="signal peptide" evidence="1">
    <location>
        <begin position="1"/>
        <end position="28"/>
    </location>
</feature>
<dbReference type="InterPro" id="IPR013830">
    <property type="entry name" value="SGNH_hydro"/>
</dbReference>
<dbReference type="EMBL" id="JADKMY010000002">
    <property type="protein sequence ID" value="MBF4554049.1"/>
    <property type="molecule type" value="Genomic_DNA"/>
</dbReference>
<dbReference type="Pfam" id="PF13472">
    <property type="entry name" value="Lipase_GDSL_2"/>
    <property type="match status" value="1"/>
</dbReference>
<evidence type="ECO:0000313" key="3">
    <source>
        <dbReference type="EMBL" id="MBF4554049.1"/>
    </source>
</evidence>
<keyword evidence="4" id="KW-1185">Reference proteome</keyword>
<feature type="domain" description="SGNH hydrolase-type esterase" evidence="2">
    <location>
        <begin position="35"/>
        <end position="266"/>
    </location>
</feature>
<dbReference type="Gene3D" id="3.40.50.1110">
    <property type="entry name" value="SGNH hydrolase"/>
    <property type="match status" value="1"/>
</dbReference>
<protein>
    <recommendedName>
        <fullName evidence="2">SGNH hydrolase-type esterase domain-containing protein</fullName>
    </recommendedName>
</protein>
<accession>A0ABR9ZM77</accession>
<dbReference type="Proteomes" id="UP000635902">
    <property type="component" value="Unassembled WGS sequence"/>
</dbReference>
<dbReference type="SUPFAM" id="SSF52266">
    <property type="entry name" value="SGNH hydrolase"/>
    <property type="match status" value="1"/>
</dbReference>